<reference evidence="1" key="1">
    <citation type="submission" date="2014-11" db="EMBL/GenBank/DDBJ databases">
        <authorList>
            <person name="Amaro Gonzalez C."/>
        </authorList>
    </citation>
    <scope>NUCLEOTIDE SEQUENCE</scope>
</reference>
<organism evidence="1">
    <name type="scientific">Anguilla anguilla</name>
    <name type="common">European freshwater eel</name>
    <name type="synonym">Muraena anguilla</name>
    <dbReference type="NCBI Taxonomy" id="7936"/>
    <lineage>
        <taxon>Eukaryota</taxon>
        <taxon>Metazoa</taxon>
        <taxon>Chordata</taxon>
        <taxon>Craniata</taxon>
        <taxon>Vertebrata</taxon>
        <taxon>Euteleostomi</taxon>
        <taxon>Actinopterygii</taxon>
        <taxon>Neopterygii</taxon>
        <taxon>Teleostei</taxon>
        <taxon>Anguilliformes</taxon>
        <taxon>Anguillidae</taxon>
        <taxon>Anguilla</taxon>
    </lineage>
</organism>
<reference evidence="1" key="2">
    <citation type="journal article" date="2015" name="Fish Shellfish Immunol.">
        <title>Early steps in the European eel (Anguilla anguilla)-Vibrio vulnificus interaction in the gills: Role of the RtxA13 toxin.</title>
        <authorList>
            <person name="Callol A."/>
            <person name="Pajuelo D."/>
            <person name="Ebbesson L."/>
            <person name="Teles M."/>
            <person name="MacKenzie S."/>
            <person name="Amaro C."/>
        </authorList>
    </citation>
    <scope>NUCLEOTIDE SEQUENCE</scope>
</reference>
<dbReference type="AlphaFoldDB" id="A0A0E9S0F5"/>
<dbReference type="EMBL" id="GBXM01073826">
    <property type="protein sequence ID" value="JAH34751.1"/>
    <property type="molecule type" value="Transcribed_RNA"/>
</dbReference>
<sequence>MRGILGGKKRKRKEDTLFFFSRTYSSHTFAGRC</sequence>
<proteinExistence type="predicted"/>
<protein>
    <submittedName>
        <fullName evidence="1">Uncharacterized protein</fullName>
    </submittedName>
</protein>
<evidence type="ECO:0000313" key="1">
    <source>
        <dbReference type="EMBL" id="JAH34751.1"/>
    </source>
</evidence>
<name>A0A0E9S0F5_ANGAN</name>
<accession>A0A0E9S0F5</accession>